<dbReference type="Gene3D" id="3.40.50.720">
    <property type="entry name" value="NAD(P)-binding Rossmann-like Domain"/>
    <property type="match status" value="1"/>
</dbReference>
<dbReference type="InterPro" id="IPR051793">
    <property type="entry name" value="NADH:flavin_oxidoreductase"/>
</dbReference>
<evidence type="ECO:0000256" key="6">
    <source>
        <dbReference type="ARBA" id="ARBA00022723"/>
    </source>
</evidence>
<dbReference type="CDD" id="cd02803">
    <property type="entry name" value="OYE_like_FMN_family"/>
    <property type="match status" value="1"/>
</dbReference>
<sequence length="651" mass="70821">MSITRKYPHLCQPIKIGNVYFRNRMFGAPMGGTDITADCTIGPASTAFYENRAKGGVANVTVSELVVHPKTEGSHMYHLDLQTPGSLASFTYTADAIRRHGAIASVELSHSGQYAGTYLTDKNKKEGLYQWGPSQGTRPDGREVHELTPDLIQEIVAAYGEKAALAKRAGFEMVMVHGGHGWLINQFLSPWFNHRTDSYGGSRENRVRFAIEVLQSVRRAVGKGFPIEFRMSGSELFEGGYDLQEGIEIAKLLESHVDILHVSAGTYQRGFGVTHPSMFLPHGSNVYLAAEIKKHVQVPVATVGGLNDPQMMEEIIASGKADIVEMARALLADPELPKKVMANQDDTIIRCLRCFTCMAERAETSTRRCTVNPLIGRERDGLEIQPAPQKKRVLVVGAGPGGLQAARTAARRGHDVILCEKNDEVGGILIGEQAISFKYEMYQLGVTLGKLCADAGVDIRLNTAVTPELADELNPDALIIAAGSEPNVPPIKGIHNDNVVLINNFHLHHEALPDEIVVLGGGLAGCEVAIHLAREGKQVKLVEMNDSLSPDANIRHRPLLLEEIAKSGINVFCQHRAQEITKDGVICIDSNGNNVNIAGKTVICALGQRARHETIEQLRDCAPWVAQVGDCVKVSTITTAIYQGHHAAMDI</sequence>
<dbReference type="SUPFAM" id="SSF51905">
    <property type="entry name" value="FAD/NAD(P)-binding domain"/>
    <property type="match status" value="1"/>
</dbReference>
<feature type="domain" description="NADH:flavin oxidoreductase/NADH oxidase N-terminal" evidence="10">
    <location>
        <begin position="10"/>
        <end position="344"/>
    </location>
</feature>
<keyword evidence="4" id="KW-0285">Flavoprotein</keyword>
<dbReference type="Pfam" id="PF07992">
    <property type="entry name" value="Pyr_redox_2"/>
    <property type="match status" value="1"/>
</dbReference>
<evidence type="ECO:0000256" key="9">
    <source>
        <dbReference type="ARBA" id="ARBA00023014"/>
    </source>
</evidence>
<dbReference type="InterPro" id="IPR001155">
    <property type="entry name" value="OxRdtase_FMN_N"/>
</dbReference>
<comment type="cofactor">
    <cofactor evidence="2">
        <name>[4Fe-4S] cluster</name>
        <dbReference type="ChEBI" id="CHEBI:49883"/>
    </cofactor>
</comment>
<protein>
    <submittedName>
        <fullName evidence="12">NADH oxidase</fullName>
    </submittedName>
</protein>
<evidence type="ECO:0000256" key="7">
    <source>
        <dbReference type="ARBA" id="ARBA00023002"/>
    </source>
</evidence>
<keyword evidence="6" id="KW-0479">Metal-binding</keyword>
<dbReference type="Proteomes" id="UP000318370">
    <property type="component" value="Unassembled WGS sequence"/>
</dbReference>
<dbReference type="EMBL" id="CABGHF010000012">
    <property type="protein sequence ID" value="VUS67124.1"/>
    <property type="molecule type" value="Genomic_DNA"/>
</dbReference>
<reference evidence="12 13" key="1">
    <citation type="submission" date="2019-07" db="EMBL/GenBank/DDBJ databases">
        <authorList>
            <person name="Brisse S."/>
            <person name="Rodrigues C."/>
            <person name="Thorpe H."/>
        </authorList>
    </citation>
    <scope>NUCLEOTIDE SEQUENCE [LARGE SCALE GENOMIC DNA]</scope>
    <source>
        <strain evidence="12">SB6408</strain>
    </source>
</reference>
<dbReference type="SUPFAM" id="SSF51395">
    <property type="entry name" value="FMN-linked oxidoreductases"/>
    <property type="match status" value="1"/>
</dbReference>
<evidence type="ECO:0000256" key="1">
    <source>
        <dbReference type="ARBA" id="ARBA00001917"/>
    </source>
</evidence>
<name>A0A564KBV9_9ENTR</name>
<comment type="similarity">
    <text evidence="3">In the N-terminal section; belongs to the NADH:flavin oxidoreductase/NADH oxidase family.</text>
</comment>
<dbReference type="PANTHER" id="PTHR42917:SF2">
    <property type="entry name" value="2,4-DIENOYL-COA REDUCTASE [(2E)-ENOYL-COA-PRODUCING]"/>
    <property type="match status" value="1"/>
</dbReference>
<keyword evidence="8" id="KW-0408">Iron</keyword>
<dbReference type="AlphaFoldDB" id="A0A564KBV9"/>
<dbReference type="GO" id="GO:0051536">
    <property type="term" value="F:iron-sulfur cluster binding"/>
    <property type="evidence" value="ECO:0007669"/>
    <property type="project" value="UniProtKB-KW"/>
</dbReference>
<evidence type="ECO:0000256" key="3">
    <source>
        <dbReference type="ARBA" id="ARBA00011048"/>
    </source>
</evidence>
<evidence type="ECO:0000256" key="5">
    <source>
        <dbReference type="ARBA" id="ARBA00022643"/>
    </source>
</evidence>
<dbReference type="Gene3D" id="3.50.50.60">
    <property type="entry name" value="FAD/NAD(P)-binding domain"/>
    <property type="match status" value="1"/>
</dbReference>
<gene>
    <name evidence="12" type="ORF">SB6408_00910</name>
</gene>
<evidence type="ECO:0000256" key="2">
    <source>
        <dbReference type="ARBA" id="ARBA00001966"/>
    </source>
</evidence>
<evidence type="ECO:0000256" key="4">
    <source>
        <dbReference type="ARBA" id="ARBA00022630"/>
    </source>
</evidence>
<evidence type="ECO:0000313" key="13">
    <source>
        <dbReference type="Proteomes" id="UP000318370"/>
    </source>
</evidence>
<keyword evidence="5" id="KW-0288">FMN</keyword>
<keyword evidence="7" id="KW-0560">Oxidoreductase</keyword>
<evidence type="ECO:0000259" key="10">
    <source>
        <dbReference type="Pfam" id="PF00724"/>
    </source>
</evidence>
<evidence type="ECO:0000256" key="8">
    <source>
        <dbReference type="ARBA" id="ARBA00023004"/>
    </source>
</evidence>
<dbReference type="PRINTS" id="PR00368">
    <property type="entry name" value="FADPNR"/>
</dbReference>
<evidence type="ECO:0000259" key="11">
    <source>
        <dbReference type="Pfam" id="PF07992"/>
    </source>
</evidence>
<dbReference type="Pfam" id="PF00724">
    <property type="entry name" value="Oxidored_FMN"/>
    <property type="match status" value="1"/>
</dbReference>
<dbReference type="InterPro" id="IPR013785">
    <property type="entry name" value="Aldolase_TIM"/>
</dbReference>
<dbReference type="GO" id="GO:0016491">
    <property type="term" value="F:oxidoreductase activity"/>
    <property type="evidence" value="ECO:0007669"/>
    <property type="project" value="UniProtKB-KW"/>
</dbReference>
<feature type="domain" description="FAD/NAD(P)-binding" evidence="11">
    <location>
        <begin position="392"/>
        <end position="617"/>
    </location>
</feature>
<organism evidence="12 13">
    <name type="scientific">Klebsiella spallanzanii</name>
    <dbReference type="NCBI Taxonomy" id="2587528"/>
    <lineage>
        <taxon>Bacteria</taxon>
        <taxon>Pseudomonadati</taxon>
        <taxon>Pseudomonadota</taxon>
        <taxon>Gammaproteobacteria</taxon>
        <taxon>Enterobacterales</taxon>
        <taxon>Enterobacteriaceae</taxon>
        <taxon>Klebsiella/Raoultella group</taxon>
        <taxon>Klebsiella</taxon>
    </lineage>
</organism>
<dbReference type="PANTHER" id="PTHR42917">
    <property type="entry name" value="2,4-DIENOYL-COA REDUCTASE"/>
    <property type="match status" value="1"/>
</dbReference>
<dbReference type="InterPro" id="IPR023753">
    <property type="entry name" value="FAD/NAD-binding_dom"/>
</dbReference>
<keyword evidence="9" id="KW-0411">Iron-sulfur</keyword>
<dbReference type="RefSeq" id="WP_208431171.1">
    <property type="nucleotide sequence ID" value="NZ_CABGHF010000012.1"/>
</dbReference>
<comment type="cofactor">
    <cofactor evidence="1">
        <name>FMN</name>
        <dbReference type="ChEBI" id="CHEBI:58210"/>
    </cofactor>
</comment>
<dbReference type="InterPro" id="IPR036188">
    <property type="entry name" value="FAD/NAD-bd_sf"/>
</dbReference>
<accession>A0A564KBV9</accession>
<dbReference type="GO" id="GO:0010181">
    <property type="term" value="F:FMN binding"/>
    <property type="evidence" value="ECO:0007669"/>
    <property type="project" value="InterPro"/>
</dbReference>
<evidence type="ECO:0000313" key="12">
    <source>
        <dbReference type="EMBL" id="VUS67124.1"/>
    </source>
</evidence>
<dbReference type="GO" id="GO:0046872">
    <property type="term" value="F:metal ion binding"/>
    <property type="evidence" value="ECO:0007669"/>
    <property type="project" value="UniProtKB-KW"/>
</dbReference>
<dbReference type="Gene3D" id="3.20.20.70">
    <property type="entry name" value="Aldolase class I"/>
    <property type="match status" value="1"/>
</dbReference>
<dbReference type="PRINTS" id="PR00469">
    <property type="entry name" value="PNDRDTASEII"/>
</dbReference>
<proteinExistence type="inferred from homology"/>